<reference evidence="2 3" key="1">
    <citation type="submission" date="2018-11" db="EMBL/GenBank/DDBJ databases">
        <title>Genome assembly of Steccherinum ochraceum LE-BIN_3174, the white-rot fungus of the Steccherinaceae family (The Residual Polyporoid clade, Polyporales, Basidiomycota).</title>
        <authorList>
            <person name="Fedorova T.V."/>
            <person name="Glazunova O.A."/>
            <person name="Landesman E.O."/>
            <person name="Moiseenko K.V."/>
            <person name="Psurtseva N.V."/>
            <person name="Savinova O.S."/>
            <person name="Shakhova N.V."/>
            <person name="Tyazhelova T.V."/>
            <person name="Vasina D.V."/>
        </authorList>
    </citation>
    <scope>NUCLEOTIDE SEQUENCE [LARGE SCALE GENOMIC DNA]</scope>
    <source>
        <strain evidence="2 3">LE-BIN_3174</strain>
    </source>
</reference>
<gene>
    <name evidence="2" type="ORF">EIP91_012326</name>
</gene>
<accession>A0A4R0RN64</accession>
<organism evidence="2 3">
    <name type="scientific">Steccherinum ochraceum</name>
    <dbReference type="NCBI Taxonomy" id="92696"/>
    <lineage>
        <taxon>Eukaryota</taxon>
        <taxon>Fungi</taxon>
        <taxon>Dikarya</taxon>
        <taxon>Basidiomycota</taxon>
        <taxon>Agaricomycotina</taxon>
        <taxon>Agaricomycetes</taxon>
        <taxon>Polyporales</taxon>
        <taxon>Steccherinaceae</taxon>
        <taxon>Steccherinum</taxon>
    </lineage>
</organism>
<dbReference type="STRING" id="92696.A0A4R0RN64"/>
<dbReference type="Proteomes" id="UP000292702">
    <property type="component" value="Unassembled WGS sequence"/>
</dbReference>
<name>A0A4R0RN64_9APHY</name>
<comment type="caution">
    <text evidence="2">The sequence shown here is derived from an EMBL/GenBank/DDBJ whole genome shotgun (WGS) entry which is preliminary data.</text>
</comment>
<dbReference type="OrthoDB" id="3181669at2759"/>
<feature type="region of interest" description="Disordered" evidence="1">
    <location>
        <begin position="1"/>
        <end position="21"/>
    </location>
</feature>
<evidence type="ECO:0000256" key="1">
    <source>
        <dbReference type="SAM" id="MobiDB-lite"/>
    </source>
</evidence>
<proteinExistence type="predicted"/>
<evidence type="ECO:0000313" key="3">
    <source>
        <dbReference type="Proteomes" id="UP000292702"/>
    </source>
</evidence>
<dbReference type="EMBL" id="RWJN01000096">
    <property type="protein sequence ID" value="TCD67465.1"/>
    <property type="molecule type" value="Genomic_DNA"/>
</dbReference>
<dbReference type="AlphaFoldDB" id="A0A4R0RN64"/>
<sequence>MHDPKRQRQLPNAPDLLPPIRPPTFIPTSSQTTATCDQSAMVSKTDIEAMSIDDQLEYHASALVQVKRKINAQRAHPRFLTPEILIQIFLTLQTFPAQPRAEYAWVSPLPTEWSIVTHVCYQWREVALMTPALWANIEVLPHNVPRIRAYIHRSKQVPLNITATRGAEHSEEALAVVAPEVRRAGRLTLHVPVRELRNVAMKFPTSAPLLRYLELQDPFPSAQDDCFEPNPIFFTRCDAPFLKELHLYSYQMKWSTTVLPRSLTTLVARAVPGAGGAPLKEIVGALKRLPMLERLELADVVLPVVHNSHLRQLFCRATAIPVALPRLKELSVASDPATCAWTVNSLQFPAADAAISFSIGGNAFEESDELMDPLVASLARLLEDLSPQEVITRFQSTEFYKRLQIHPTLKRDPIMMERCDPVQPSLRLFWPLEFLSEYIPRSLCEALPQLPLQSIRAWTLSSVPEHFLGSKPCFDLLAAAPNITTFNVHSRDTHTDDVEELKWMFEYPLKAKHTEHQLRKLKHLSLHNAVFGHGDHGRTVDRLTRYLRVREEEFGMTLETITLRGCIELSWRDVEKLKAYARVDWDGVETRDTRNTLSDRERREHFPSEWGNGTCACGCGGDFDGYEFPPMNAGSGADYDYLDALYEAGAFDPELSYSMFV</sequence>
<protein>
    <submittedName>
        <fullName evidence="2">Uncharacterized protein</fullName>
    </submittedName>
</protein>
<keyword evidence="3" id="KW-1185">Reference proteome</keyword>
<evidence type="ECO:0000313" key="2">
    <source>
        <dbReference type="EMBL" id="TCD67465.1"/>
    </source>
</evidence>